<keyword evidence="5" id="KW-0378">Hydrolase</keyword>
<evidence type="ECO:0000256" key="7">
    <source>
        <dbReference type="ARBA" id="ARBA00022984"/>
    </source>
</evidence>
<gene>
    <name evidence="12" type="ORF">ACFPN9_05235</name>
</gene>
<dbReference type="GO" id="GO:0016746">
    <property type="term" value="F:acyltransferase activity"/>
    <property type="evidence" value="ECO:0007669"/>
    <property type="project" value="UniProtKB-KW"/>
</dbReference>
<evidence type="ECO:0000256" key="4">
    <source>
        <dbReference type="ARBA" id="ARBA00022679"/>
    </source>
</evidence>
<dbReference type="PANTHER" id="PTHR30582:SF24">
    <property type="entry name" value="L,D-TRANSPEPTIDASE ERFK_SRFK-RELATED"/>
    <property type="match status" value="1"/>
</dbReference>
<dbReference type="InterPro" id="IPR038063">
    <property type="entry name" value="Transpep_catalytic_dom"/>
</dbReference>
<dbReference type="InterPro" id="IPR050979">
    <property type="entry name" value="LD-transpeptidase"/>
</dbReference>
<comment type="pathway">
    <text evidence="1 9">Cell wall biogenesis; peptidoglycan biosynthesis.</text>
</comment>
<organism evidence="12 13">
    <name type="scientific">Bosea massiliensis</name>
    <dbReference type="NCBI Taxonomy" id="151419"/>
    <lineage>
        <taxon>Bacteria</taxon>
        <taxon>Pseudomonadati</taxon>
        <taxon>Pseudomonadota</taxon>
        <taxon>Alphaproteobacteria</taxon>
        <taxon>Hyphomicrobiales</taxon>
        <taxon>Boseaceae</taxon>
        <taxon>Bosea</taxon>
    </lineage>
</organism>
<feature type="domain" description="L,D-TPase catalytic" evidence="11">
    <location>
        <begin position="144"/>
        <end position="273"/>
    </location>
</feature>
<keyword evidence="4 12" id="KW-0808">Transferase</keyword>
<evidence type="ECO:0000256" key="1">
    <source>
        <dbReference type="ARBA" id="ARBA00004752"/>
    </source>
</evidence>
<keyword evidence="7 9" id="KW-0573">Peptidoglycan synthesis</keyword>
<feature type="chain" id="PRO_5046360347" evidence="10">
    <location>
        <begin position="25"/>
        <end position="273"/>
    </location>
</feature>
<dbReference type="Proteomes" id="UP001596060">
    <property type="component" value="Unassembled WGS sequence"/>
</dbReference>
<reference evidence="13" key="1">
    <citation type="journal article" date="2019" name="Int. J. Syst. Evol. Microbiol.">
        <title>The Global Catalogue of Microorganisms (GCM) 10K type strain sequencing project: providing services to taxonomists for standard genome sequencing and annotation.</title>
        <authorList>
            <consortium name="The Broad Institute Genomics Platform"/>
            <consortium name="The Broad Institute Genome Sequencing Center for Infectious Disease"/>
            <person name="Wu L."/>
            <person name="Ma J."/>
        </authorList>
    </citation>
    <scope>NUCLEOTIDE SEQUENCE [LARGE SCALE GENOMIC DNA]</scope>
    <source>
        <strain evidence="13">CCUG 43117</strain>
    </source>
</reference>
<feature type="active site" description="Nucleophile" evidence="9">
    <location>
        <position position="249"/>
    </location>
</feature>
<evidence type="ECO:0000256" key="10">
    <source>
        <dbReference type="SAM" id="SignalP"/>
    </source>
</evidence>
<evidence type="ECO:0000313" key="13">
    <source>
        <dbReference type="Proteomes" id="UP001596060"/>
    </source>
</evidence>
<comment type="caution">
    <text evidence="12">The sequence shown here is derived from an EMBL/GenBank/DDBJ whole genome shotgun (WGS) entry which is preliminary data.</text>
</comment>
<dbReference type="EMBL" id="JBHSLU010000007">
    <property type="protein sequence ID" value="MFC5504658.1"/>
    <property type="molecule type" value="Genomic_DNA"/>
</dbReference>
<accession>A0ABW0NXZ7</accession>
<keyword evidence="6 9" id="KW-0133">Cell shape</keyword>
<sequence length="273" mass="29622">MRSRLCVSWLALTVASLAAGPSLAQGYGRAPVDDPMTTASNARPNYGGGFIELLMTGRDPTPSRGGVVYNRPGYSAYGQSARPAAGYEVDPFEQAVGRGRGGVNAGGRVAALGQPLEMERSIERVIDPRFRKQEVAYDGPHKPGTIIIDTPQRFLFLVQPNGRALRYGIGVGRPGFSWAGMKTVSRKAEWPNWTPPPEMLKRRPDLPRFMPGGPENPMGARALYLGSSLYRIHGTNEPHTIGQAVSSGCIRMTNDDVTDLYERVRVGAKVLVI</sequence>
<dbReference type="InterPro" id="IPR005490">
    <property type="entry name" value="LD_TPept_cat_dom"/>
</dbReference>
<feature type="active site" description="Proton donor/acceptor" evidence="9">
    <location>
        <position position="233"/>
    </location>
</feature>
<evidence type="ECO:0000256" key="6">
    <source>
        <dbReference type="ARBA" id="ARBA00022960"/>
    </source>
</evidence>
<dbReference type="Pfam" id="PF03734">
    <property type="entry name" value="YkuD"/>
    <property type="match status" value="1"/>
</dbReference>
<keyword evidence="12" id="KW-0012">Acyltransferase</keyword>
<keyword evidence="13" id="KW-1185">Reference proteome</keyword>
<dbReference type="CDD" id="cd16913">
    <property type="entry name" value="YkuD_like"/>
    <property type="match status" value="1"/>
</dbReference>
<comment type="similarity">
    <text evidence="2">Belongs to the YkuD family.</text>
</comment>
<dbReference type="PROSITE" id="PS52029">
    <property type="entry name" value="LD_TPASE"/>
    <property type="match status" value="1"/>
</dbReference>
<proteinExistence type="inferred from homology"/>
<keyword evidence="3" id="KW-0328">Glycosyltransferase</keyword>
<evidence type="ECO:0000256" key="5">
    <source>
        <dbReference type="ARBA" id="ARBA00022801"/>
    </source>
</evidence>
<dbReference type="RefSeq" id="WP_377815771.1">
    <property type="nucleotide sequence ID" value="NZ_JBHSLU010000007.1"/>
</dbReference>
<dbReference type="Gene3D" id="2.40.440.10">
    <property type="entry name" value="L,D-transpeptidase catalytic domain-like"/>
    <property type="match status" value="1"/>
</dbReference>
<dbReference type="EC" id="2.3.2.-" evidence="12"/>
<name>A0ABW0NXZ7_9HYPH</name>
<feature type="signal peptide" evidence="10">
    <location>
        <begin position="1"/>
        <end position="24"/>
    </location>
</feature>
<evidence type="ECO:0000256" key="8">
    <source>
        <dbReference type="ARBA" id="ARBA00023316"/>
    </source>
</evidence>
<evidence type="ECO:0000256" key="9">
    <source>
        <dbReference type="PROSITE-ProRule" id="PRU01373"/>
    </source>
</evidence>
<dbReference type="PANTHER" id="PTHR30582">
    <property type="entry name" value="L,D-TRANSPEPTIDASE"/>
    <property type="match status" value="1"/>
</dbReference>
<evidence type="ECO:0000256" key="2">
    <source>
        <dbReference type="ARBA" id="ARBA00005992"/>
    </source>
</evidence>
<keyword evidence="10" id="KW-0732">Signal</keyword>
<evidence type="ECO:0000313" key="12">
    <source>
        <dbReference type="EMBL" id="MFC5504658.1"/>
    </source>
</evidence>
<evidence type="ECO:0000259" key="11">
    <source>
        <dbReference type="PROSITE" id="PS52029"/>
    </source>
</evidence>
<protein>
    <submittedName>
        <fullName evidence="12">L,D-transpeptidase</fullName>
        <ecNumber evidence="12">2.3.2.-</ecNumber>
    </submittedName>
</protein>
<keyword evidence="8 9" id="KW-0961">Cell wall biogenesis/degradation</keyword>
<dbReference type="SUPFAM" id="SSF141523">
    <property type="entry name" value="L,D-transpeptidase catalytic domain-like"/>
    <property type="match status" value="1"/>
</dbReference>
<evidence type="ECO:0000256" key="3">
    <source>
        <dbReference type="ARBA" id="ARBA00022676"/>
    </source>
</evidence>